<dbReference type="Proteomes" id="UP000031637">
    <property type="component" value="Chromosome"/>
</dbReference>
<gene>
    <name evidence="2" type="ORF">SUTH_01881</name>
</gene>
<dbReference type="InterPro" id="IPR011990">
    <property type="entry name" value="TPR-like_helical_dom_sf"/>
</dbReference>
<dbReference type="SMART" id="SM00671">
    <property type="entry name" value="SEL1"/>
    <property type="match status" value="3"/>
</dbReference>
<evidence type="ECO:0000313" key="3">
    <source>
        <dbReference type="Proteomes" id="UP000031637"/>
    </source>
</evidence>
<dbReference type="KEGG" id="shd:SUTH_01881"/>
<dbReference type="STRING" id="1223802.SUTH_01881"/>
<dbReference type="PANTHER" id="PTHR43628:SF1">
    <property type="entry name" value="CHITIN SYNTHASE REGULATORY FACTOR 2-RELATED"/>
    <property type="match status" value="1"/>
</dbReference>
<dbReference type="EMBL" id="AP012547">
    <property type="protein sequence ID" value="BAO29673.1"/>
    <property type="molecule type" value="Genomic_DNA"/>
</dbReference>
<accession>W0SIC6</accession>
<evidence type="ECO:0000313" key="2">
    <source>
        <dbReference type="EMBL" id="BAO29673.1"/>
    </source>
</evidence>
<name>W0SIC6_9PROT</name>
<dbReference type="RefSeq" id="WP_041098793.1">
    <property type="nucleotide sequence ID" value="NZ_AP012547.1"/>
</dbReference>
<dbReference type="InterPro" id="IPR006597">
    <property type="entry name" value="Sel1-like"/>
</dbReference>
<dbReference type="OrthoDB" id="5365194at2"/>
<dbReference type="InterPro" id="IPR052945">
    <property type="entry name" value="Mitotic_Regulator"/>
</dbReference>
<keyword evidence="3" id="KW-1185">Reference proteome</keyword>
<proteinExistence type="predicted"/>
<protein>
    <recommendedName>
        <fullName evidence="4">Sel1 repeat family protein</fullName>
    </recommendedName>
</protein>
<evidence type="ECO:0000256" key="1">
    <source>
        <dbReference type="SAM" id="SignalP"/>
    </source>
</evidence>
<evidence type="ECO:0008006" key="4">
    <source>
        <dbReference type="Google" id="ProtNLM"/>
    </source>
</evidence>
<feature type="chain" id="PRO_5004795862" description="Sel1 repeat family protein" evidence="1">
    <location>
        <begin position="26"/>
        <end position="263"/>
    </location>
</feature>
<reference evidence="2 3" key="1">
    <citation type="journal article" date="2014" name="Syst. Appl. Microbiol.">
        <title>Complete genomes of freshwater sulfur oxidizers Sulfuricella denitrificans skB26 and Sulfuritalea hydrogenivorans sk43H: genetic insights into the sulfur oxidation pathway of betaproteobacteria.</title>
        <authorList>
            <person name="Watanabe T."/>
            <person name="Kojima H."/>
            <person name="Fukui M."/>
        </authorList>
    </citation>
    <scope>NUCLEOTIDE SEQUENCE [LARGE SCALE GENOMIC DNA]</scope>
    <source>
        <strain evidence="2">DSM22779</strain>
    </source>
</reference>
<dbReference type="SUPFAM" id="SSF81901">
    <property type="entry name" value="HCP-like"/>
    <property type="match status" value="1"/>
</dbReference>
<dbReference type="Gene3D" id="1.25.40.10">
    <property type="entry name" value="Tetratricopeptide repeat domain"/>
    <property type="match status" value="1"/>
</dbReference>
<dbReference type="PANTHER" id="PTHR43628">
    <property type="entry name" value="ACTIVATOR OF C KINASE PROTEIN 1-RELATED"/>
    <property type="match status" value="1"/>
</dbReference>
<keyword evidence="1" id="KW-0732">Signal</keyword>
<dbReference type="HOGENOM" id="CLU_1057383_0_0_4"/>
<dbReference type="AlphaFoldDB" id="W0SIC6"/>
<sequence length="263" mass="28249">MTLKTSRCAAALGLVASLLCSNANALTSGPPPISKSSSSRAGEFAIQKGITDDDFQTSERLDTAYAMARKVVAQGDMANGVKALRLVAEAGHFLAMHDLGLLLRQANTKESFAEAAIWYRRASEWRGIGFAGSQNNLGDIYETGEGLPKSGGDAIYWYTRSALQGEPTAYLSLGSCFAEGFGVRKDLVEAYFWLTLAVRELGAGGNQEAAAKQLKEIEKAMNAAQVAEAKSKADQFKPYYQTKLKIGDPFERNSNEQPSGASK</sequence>
<organism evidence="2 3">
    <name type="scientific">Sulfuritalea hydrogenivorans sk43H</name>
    <dbReference type="NCBI Taxonomy" id="1223802"/>
    <lineage>
        <taxon>Bacteria</taxon>
        <taxon>Pseudomonadati</taxon>
        <taxon>Pseudomonadota</taxon>
        <taxon>Betaproteobacteria</taxon>
        <taxon>Nitrosomonadales</taxon>
        <taxon>Sterolibacteriaceae</taxon>
        <taxon>Sulfuritalea</taxon>
    </lineage>
</organism>
<feature type="signal peptide" evidence="1">
    <location>
        <begin position="1"/>
        <end position="25"/>
    </location>
</feature>
<dbReference type="Pfam" id="PF08238">
    <property type="entry name" value="Sel1"/>
    <property type="match status" value="3"/>
</dbReference>